<dbReference type="EMBL" id="MDZA01000437">
    <property type="protein sequence ID" value="OGX82127.1"/>
    <property type="molecule type" value="Genomic_DNA"/>
</dbReference>
<comment type="caution">
    <text evidence="1">The sequence shown here is derived from an EMBL/GenBank/DDBJ whole genome shotgun (WGS) entry which is preliminary data.</text>
</comment>
<organism evidence="1 2">
    <name type="scientific">Hymenobacter coccineus</name>
    <dbReference type="NCBI Taxonomy" id="1908235"/>
    <lineage>
        <taxon>Bacteria</taxon>
        <taxon>Pseudomonadati</taxon>
        <taxon>Bacteroidota</taxon>
        <taxon>Cytophagia</taxon>
        <taxon>Cytophagales</taxon>
        <taxon>Hymenobacteraceae</taxon>
        <taxon>Hymenobacter</taxon>
    </lineage>
</organism>
<sequence length="112" mass="11334">MSDTTANTHLTSTIESLSKGLTHAKAGASRSIHSWVETLNASKAPALHTLAGELKQLDTLLSGDKVSGPALKKALASIGQHTTASASSADGATADKIKQIGKLLTEAAASLS</sequence>
<evidence type="ECO:0000313" key="1">
    <source>
        <dbReference type="EMBL" id="OGX82127.1"/>
    </source>
</evidence>
<keyword evidence="2" id="KW-1185">Reference proteome</keyword>
<dbReference type="Proteomes" id="UP000177506">
    <property type="component" value="Unassembled WGS sequence"/>
</dbReference>
<dbReference type="AlphaFoldDB" id="A0A1G1SU16"/>
<reference evidence="1 2" key="1">
    <citation type="submission" date="2016-08" db="EMBL/GenBank/DDBJ databases">
        <title>Hymenobacter coccineus sp. nov., Hymenobacter lapidarius sp. nov. and Hymenobacter glacialis sp. nov., isolated from Antarctic soil.</title>
        <authorList>
            <person name="Sedlacek I."/>
            <person name="Kralova S."/>
            <person name="Kyrova K."/>
            <person name="Maslanova I."/>
            <person name="Stankova E."/>
            <person name="Vrbovska V."/>
            <person name="Nemec M."/>
            <person name="Bartak M."/>
            <person name="Svec P."/>
            <person name="Busse H.-J."/>
            <person name="Pantucek R."/>
        </authorList>
    </citation>
    <scope>NUCLEOTIDE SEQUENCE [LARGE SCALE GENOMIC DNA]</scope>
    <source>
        <strain evidence="1 2">CCM 8649</strain>
    </source>
</reference>
<proteinExistence type="predicted"/>
<gene>
    <name evidence="1" type="ORF">BEN49_02975</name>
</gene>
<evidence type="ECO:0000313" key="2">
    <source>
        <dbReference type="Proteomes" id="UP000177506"/>
    </source>
</evidence>
<protein>
    <submittedName>
        <fullName evidence="1">Uncharacterized protein</fullName>
    </submittedName>
</protein>
<accession>A0A1G1SU16</accession>
<name>A0A1G1SU16_9BACT</name>